<dbReference type="GO" id="GO:0005886">
    <property type="term" value="C:plasma membrane"/>
    <property type="evidence" value="ECO:0007669"/>
    <property type="project" value="TreeGrafter"/>
</dbReference>
<evidence type="ECO:0000313" key="8">
    <source>
        <dbReference type="Proteomes" id="UP000232101"/>
    </source>
</evidence>
<evidence type="ECO:0000256" key="4">
    <source>
        <dbReference type="ARBA" id="ARBA00022989"/>
    </source>
</evidence>
<name>A0A2M9Q8C9_9BACI</name>
<dbReference type="EMBL" id="PHQY01000400">
    <property type="protein sequence ID" value="PJO44334.1"/>
    <property type="molecule type" value="Genomic_DNA"/>
</dbReference>
<evidence type="ECO:0000256" key="5">
    <source>
        <dbReference type="ARBA" id="ARBA00023136"/>
    </source>
</evidence>
<evidence type="ECO:0000256" key="6">
    <source>
        <dbReference type="SAM" id="Phobius"/>
    </source>
</evidence>
<feature type="non-terminal residue" evidence="7">
    <location>
        <position position="1"/>
    </location>
</feature>
<comment type="caution">
    <text evidence="7">The sequence shown here is derived from an EMBL/GenBank/DDBJ whole genome shotgun (WGS) entry which is preliminary data.</text>
</comment>
<feature type="transmembrane region" description="Helical" evidence="6">
    <location>
        <begin position="46"/>
        <end position="66"/>
    </location>
</feature>
<evidence type="ECO:0000313" key="7">
    <source>
        <dbReference type="EMBL" id="PJO44334.1"/>
    </source>
</evidence>
<dbReference type="Proteomes" id="UP000232101">
    <property type="component" value="Unassembled WGS sequence"/>
</dbReference>
<dbReference type="InterPro" id="IPR031312">
    <property type="entry name" value="Na/sul_symport_CS"/>
</dbReference>
<keyword evidence="4 6" id="KW-1133">Transmembrane helix</keyword>
<evidence type="ECO:0000256" key="3">
    <source>
        <dbReference type="ARBA" id="ARBA00022692"/>
    </source>
</evidence>
<reference evidence="7 8" key="1">
    <citation type="submission" date="2017-11" db="EMBL/GenBank/DDBJ databases">
        <title>Bacterial isolate from king chilli rhizosphere.</title>
        <authorList>
            <person name="Takhelmayum P."/>
            <person name="Sarangthem I."/>
        </authorList>
    </citation>
    <scope>NUCLEOTIDE SEQUENCE [LARGE SCALE GENOMIC DNA]</scope>
    <source>
        <strain evidence="8">t26</strain>
    </source>
</reference>
<dbReference type="InterPro" id="IPR051679">
    <property type="entry name" value="DASS-Related_Transporters"/>
</dbReference>
<dbReference type="AlphaFoldDB" id="A0A2M9Q8C9"/>
<dbReference type="RefSeq" id="WP_198516207.1">
    <property type="nucleotide sequence ID" value="NZ_PHQY01000400.1"/>
</dbReference>
<dbReference type="GO" id="GO:0022857">
    <property type="term" value="F:transmembrane transporter activity"/>
    <property type="evidence" value="ECO:0007669"/>
    <property type="project" value="InterPro"/>
</dbReference>
<gene>
    <name evidence="7" type="ORF">CWD94_07480</name>
</gene>
<dbReference type="InterPro" id="IPR001898">
    <property type="entry name" value="SLC13A/DASS"/>
</dbReference>
<comment type="subcellular location">
    <subcellularLocation>
        <location evidence="1">Membrane</location>
        <topology evidence="1">Multi-pass membrane protein</topology>
    </subcellularLocation>
</comment>
<dbReference type="PANTHER" id="PTHR43652:SF1">
    <property type="entry name" value="RESPONSE REGULATOR"/>
    <property type="match status" value="1"/>
</dbReference>
<dbReference type="PROSITE" id="PS01271">
    <property type="entry name" value="NA_SULFATE"/>
    <property type="match status" value="1"/>
</dbReference>
<organism evidence="7 8">
    <name type="scientific">Lysinibacillus xylanilyticus</name>
    <dbReference type="NCBI Taxonomy" id="582475"/>
    <lineage>
        <taxon>Bacteria</taxon>
        <taxon>Bacillati</taxon>
        <taxon>Bacillota</taxon>
        <taxon>Bacilli</taxon>
        <taxon>Bacillales</taxon>
        <taxon>Bacillaceae</taxon>
        <taxon>Lysinibacillus</taxon>
    </lineage>
</organism>
<feature type="transmembrane region" description="Helical" evidence="6">
    <location>
        <begin position="6"/>
        <end position="34"/>
    </location>
</feature>
<sequence length="108" mass="11489">YGSYGVLVGVYILTVIFGQFISNTATAVLFAPIAMNAAIAMEASPTTFMIAVAVAASMAFVTPIASPTNALVMTAGGYKFMDFVKIGIPLQIIMFIVMMLAIPFFFPF</sequence>
<evidence type="ECO:0000256" key="2">
    <source>
        <dbReference type="ARBA" id="ARBA00022448"/>
    </source>
</evidence>
<keyword evidence="3 6" id="KW-0812">Transmembrane</keyword>
<evidence type="ECO:0000256" key="1">
    <source>
        <dbReference type="ARBA" id="ARBA00004141"/>
    </source>
</evidence>
<protein>
    <submittedName>
        <fullName evidence="7">SLC13 family permease</fullName>
    </submittedName>
</protein>
<feature type="transmembrane region" description="Helical" evidence="6">
    <location>
        <begin position="86"/>
        <end position="106"/>
    </location>
</feature>
<dbReference type="PANTHER" id="PTHR43652">
    <property type="entry name" value="BASIC AMINO ACID ANTIPORTER YFCC-RELATED"/>
    <property type="match status" value="1"/>
</dbReference>
<accession>A0A2M9Q8C9</accession>
<dbReference type="Pfam" id="PF00939">
    <property type="entry name" value="Na_sulph_symp"/>
    <property type="match status" value="1"/>
</dbReference>
<keyword evidence="5 6" id="KW-0472">Membrane</keyword>
<proteinExistence type="predicted"/>
<keyword evidence="2" id="KW-0813">Transport</keyword>